<feature type="domain" description="Glycosyltransferase RgtA/B/C/D-like" evidence="9">
    <location>
        <begin position="71"/>
        <end position="223"/>
    </location>
</feature>
<evidence type="ECO:0000256" key="7">
    <source>
        <dbReference type="ARBA" id="ARBA00023136"/>
    </source>
</evidence>
<evidence type="ECO:0000256" key="6">
    <source>
        <dbReference type="ARBA" id="ARBA00022989"/>
    </source>
</evidence>
<dbReference type="InterPro" id="IPR038731">
    <property type="entry name" value="RgtA/B/C-like"/>
</dbReference>
<dbReference type="GO" id="GO:0005886">
    <property type="term" value="C:plasma membrane"/>
    <property type="evidence" value="ECO:0007669"/>
    <property type="project" value="UniProtKB-SubCell"/>
</dbReference>
<sequence>MQKNQTFFLKNKLLISVFAVWAISLSFRMNVYDPTVPILMDSLNFLSYAIDIHVLGGLPESYTVTKPGWSILLAGLFSIFDFSETSSYMQLQRITSIFISSLTIFPLYFLCNVFVEKKYSIIGATLFAFAPRLIENSMYGATEPLFILFLTLTILFFLKNSQKSIYLSFLFAGISSIIRPEGFFLFLAISFLLIFKFKREKFKFPKYLFAVLIFIVVFLPFVLHTEHVNPETSIFSRIMGSSAQYFQTSDKEIHMSADDRLFTTSKISVITGIEYFAKYLGWVMIPMFIITAPIGFLLFLKNRTYTRISIVVIAAIISIPAFYAYSFPLSEAKYMFSLFPSFVVFSILPIKLFVERFQRKNVIIIIILAVIILSGIVFYYHQFDSSHDREAMLIAKHIVDTTTTINTYHPESLFIKSFDLPQNWSDLIYFHKNTERTGIEDMPHKIVRIDPDEFESTESLILEHDKQFSHLIVDSMDNRPEFLKDVFENEDKYPYLIKEWDSKNDGFTYHVKIFKIDYSLFNLEIEK</sequence>
<keyword evidence="4 10" id="KW-0808">Transferase</keyword>
<reference evidence="10 11" key="1">
    <citation type="journal article" date="2019" name="Environ. Microbiol.">
        <title>Genomics insights into ecotype formation of ammonia-oxidizing archaea in the deep ocean.</title>
        <authorList>
            <person name="Wang Y."/>
            <person name="Huang J.M."/>
            <person name="Cui G.J."/>
            <person name="Nunoura T."/>
            <person name="Takaki Y."/>
            <person name="Li W.L."/>
            <person name="Li J."/>
            <person name="Gao Z.M."/>
            <person name="Takai K."/>
            <person name="Zhang A.Q."/>
            <person name="Stepanauskas R."/>
        </authorList>
    </citation>
    <scope>NUCLEOTIDE SEQUENCE [LARGE SCALE GENOMIC DNA]</scope>
    <source>
        <strain evidence="10 11">G13</strain>
    </source>
</reference>
<accession>A0A7K4NTV0</accession>
<keyword evidence="7 8" id="KW-0472">Membrane</keyword>
<organism evidence="10 11">
    <name type="scientific">Marine Group I thaumarchaeote</name>
    <dbReference type="NCBI Taxonomy" id="2511932"/>
    <lineage>
        <taxon>Archaea</taxon>
        <taxon>Nitrososphaerota</taxon>
        <taxon>Marine Group I</taxon>
    </lineage>
</organism>
<feature type="transmembrane region" description="Helical" evidence="8">
    <location>
        <begin position="94"/>
        <end position="115"/>
    </location>
</feature>
<feature type="transmembrane region" description="Helical" evidence="8">
    <location>
        <begin position="164"/>
        <end position="195"/>
    </location>
</feature>
<comment type="subcellular location">
    <subcellularLocation>
        <location evidence="1">Cell membrane</location>
        <topology evidence="1">Multi-pass membrane protein</topology>
    </subcellularLocation>
</comment>
<protein>
    <submittedName>
        <fullName evidence="10">Glycosyltransferase family 39 protein</fullName>
    </submittedName>
</protein>
<feature type="transmembrane region" description="Helical" evidence="8">
    <location>
        <begin position="279"/>
        <end position="300"/>
    </location>
</feature>
<keyword evidence="2" id="KW-1003">Cell membrane</keyword>
<name>A0A7K4NTV0_9ARCH</name>
<dbReference type="InterPro" id="IPR050297">
    <property type="entry name" value="LipidA_mod_glycosyltrf_83"/>
</dbReference>
<gene>
    <name evidence="10" type="ORF">HX827_03250</name>
</gene>
<keyword evidence="6 8" id="KW-1133">Transmembrane helix</keyword>
<comment type="caution">
    <text evidence="10">The sequence shown here is derived from an EMBL/GenBank/DDBJ whole genome shotgun (WGS) entry which is preliminary data.</text>
</comment>
<dbReference type="GO" id="GO:0008610">
    <property type="term" value="P:lipid biosynthetic process"/>
    <property type="evidence" value="ECO:0007669"/>
    <property type="project" value="UniProtKB-ARBA"/>
</dbReference>
<dbReference type="AlphaFoldDB" id="A0A7K4NTV0"/>
<evidence type="ECO:0000259" key="9">
    <source>
        <dbReference type="Pfam" id="PF13231"/>
    </source>
</evidence>
<evidence type="ECO:0000313" key="10">
    <source>
        <dbReference type="EMBL" id="NWK06341.1"/>
    </source>
</evidence>
<evidence type="ECO:0000313" key="11">
    <source>
        <dbReference type="Proteomes" id="UP000534207"/>
    </source>
</evidence>
<feature type="transmembrane region" description="Helical" evidence="8">
    <location>
        <begin position="307"/>
        <end position="328"/>
    </location>
</feature>
<dbReference type="EMBL" id="JACASW010000005">
    <property type="protein sequence ID" value="NWK06341.1"/>
    <property type="molecule type" value="Genomic_DNA"/>
</dbReference>
<evidence type="ECO:0000256" key="2">
    <source>
        <dbReference type="ARBA" id="ARBA00022475"/>
    </source>
</evidence>
<dbReference type="PANTHER" id="PTHR33908:SF11">
    <property type="entry name" value="MEMBRANE PROTEIN"/>
    <property type="match status" value="1"/>
</dbReference>
<feature type="transmembrane region" description="Helical" evidence="8">
    <location>
        <begin position="361"/>
        <end position="380"/>
    </location>
</feature>
<evidence type="ECO:0000256" key="5">
    <source>
        <dbReference type="ARBA" id="ARBA00022692"/>
    </source>
</evidence>
<evidence type="ECO:0000256" key="4">
    <source>
        <dbReference type="ARBA" id="ARBA00022679"/>
    </source>
</evidence>
<dbReference type="PANTHER" id="PTHR33908">
    <property type="entry name" value="MANNOSYLTRANSFERASE YKCB-RELATED"/>
    <property type="match status" value="1"/>
</dbReference>
<keyword evidence="3" id="KW-0328">Glycosyltransferase</keyword>
<evidence type="ECO:0000256" key="3">
    <source>
        <dbReference type="ARBA" id="ARBA00022676"/>
    </source>
</evidence>
<dbReference type="Proteomes" id="UP000534207">
    <property type="component" value="Unassembled WGS sequence"/>
</dbReference>
<evidence type="ECO:0000256" key="1">
    <source>
        <dbReference type="ARBA" id="ARBA00004651"/>
    </source>
</evidence>
<keyword evidence="5 8" id="KW-0812">Transmembrane</keyword>
<proteinExistence type="predicted"/>
<evidence type="ECO:0000256" key="8">
    <source>
        <dbReference type="SAM" id="Phobius"/>
    </source>
</evidence>
<feature type="transmembrane region" description="Helical" evidence="8">
    <location>
        <begin position="207"/>
        <end position="223"/>
    </location>
</feature>
<dbReference type="GO" id="GO:0016763">
    <property type="term" value="F:pentosyltransferase activity"/>
    <property type="evidence" value="ECO:0007669"/>
    <property type="project" value="TreeGrafter"/>
</dbReference>
<dbReference type="Pfam" id="PF13231">
    <property type="entry name" value="PMT_2"/>
    <property type="match status" value="1"/>
</dbReference>
<feature type="transmembrane region" description="Helical" evidence="8">
    <location>
        <begin position="136"/>
        <end position="158"/>
    </location>
</feature>
<feature type="transmembrane region" description="Helical" evidence="8">
    <location>
        <begin position="334"/>
        <end position="354"/>
    </location>
</feature>